<dbReference type="CDD" id="cd20956">
    <property type="entry name" value="IgI_4_Dscam"/>
    <property type="match status" value="1"/>
</dbReference>
<gene>
    <name evidence="3" type="ORF">PR048_019735</name>
</gene>
<dbReference type="SUPFAM" id="SSF48726">
    <property type="entry name" value="Immunoglobulin"/>
    <property type="match status" value="3"/>
</dbReference>
<dbReference type="SMART" id="SM00409">
    <property type="entry name" value="IG"/>
    <property type="match status" value="2"/>
</dbReference>
<reference evidence="3 4" key="1">
    <citation type="submission" date="2023-02" db="EMBL/GenBank/DDBJ databases">
        <title>LHISI_Scaffold_Assembly.</title>
        <authorList>
            <person name="Stuart O.P."/>
            <person name="Cleave R."/>
            <person name="Magrath M.J.L."/>
            <person name="Mikheyev A.S."/>
        </authorList>
    </citation>
    <scope>NUCLEOTIDE SEQUENCE [LARGE SCALE GENOMIC DNA]</scope>
    <source>
        <strain evidence="3">Daus_M_001</strain>
        <tissue evidence="3">Leg muscle</tissue>
    </source>
</reference>
<dbReference type="InterPro" id="IPR003599">
    <property type="entry name" value="Ig_sub"/>
</dbReference>
<dbReference type="PANTHER" id="PTHR10075">
    <property type="entry name" value="BASIGIN RELATED"/>
    <property type="match status" value="1"/>
</dbReference>
<keyword evidence="4" id="KW-1185">Reference proteome</keyword>
<evidence type="ECO:0000313" key="4">
    <source>
        <dbReference type="Proteomes" id="UP001159363"/>
    </source>
</evidence>
<evidence type="ECO:0000256" key="1">
    <source>
        <dbReference type="ARBA" id="ARBA00023319"/>
    </source>
</evidence>
<dbReference type="InterPro" id="IPR013783">
    <property type="entry name" value="Ig-like_fold"/>
</dbReference>
<dbReference type="InterPro" id="IPR036179">
    <property type="entry name" value="Ig-like_dom_sf"/>
</dbReference>
<dbReference type="CDD" id="cd20958">
    <property type="entry name" value="IgI_5_Dscam"/>
    <property type="match status" value="1"/>
</dbReference>
<name>A0ABQ9H4D6_9NEOP</name>
<protein>
    <recommendedName>
        <fullName evidence="2">Ig-like domain-containing protein</fullName>
    </recommendedName>
</protein>
<dbReference type="Pfam" id="PF13927">
    <property type="entry name" value="Ig_3"/>
    <property type="match status" value="1"/>
</dbReference>
<dbReference type="Proteomes" id="UP001159363">
    <property type="component" value="Chromosome 6"/>
</dbReference>
<feature type="domain" description="Ig-like" evidence="2">
    <location>
        <begin position="377"/>
        <end position="438"/>
    </location>
</feature>
<dbReference type="SMART" id="SM00408">
    <property type="entry name" value="IGc2"/>
    <property type="match status" value="2"/>
</dbReference>
<dbReference type="InterPro" id="IPR003598">
    <property type="entry name" value="Ig_sub2"/>
</dbReference>
<proteinExistence type="predicted"/>
<dbReference type="Gene3D" id="2.60.40.10">
    <property type="entry name" value="Immunoglobulins"/>
    <property type="match status" value="3"/>
</dbReference>
<sequence length="438" mass="47899">MLFTGFCGRSPLRLPCATRTVSTGIAVDEMVSPLTYVKLSRDLRSFKQREILFWHHTCTNKQPLAAPTYLEFMVPYVVQALCACLAISVRLRDIKFVVHAAVAPELQSTFIEQTLQPGPPVSLRCVASGNPPPRFTWLLDAVELLPRSYVLGSFLDQAGDVVSHLNISSAKVQHGGLYTCVARNLLGAAHHSATLNIYGKDLHPSLHSGARPGSRGELDHVCDHRLSHGPVVGTPQVWGANPRQGMGKASWVYSLIVSIRKGVVDVFHNIKEYEEIRGGYVPKGPPSARAPRNITAVAGTDVYLRCPVAGFPISSVTWQRGGDSLPSHLRHRTFPNGTLLVRQVDGAADRGEYLCFAANQQGQTAQSRIHLDVMKPPTIAPFQFPSEIQQGMRVQVTCSIISGDFPIAISWRKDGESLSEVSYKHHGNTSKDCLGALE</sequence>
<feature type="domain" description="Ig-like" evidence="2">
    <location>
        <begin position="285"/>
        <end position="370"/>
    </location>
</feature>
<organism evidence="3 4">
    <name type="scientific">Dryococelus australis</name>
    <dbReference type="NCBI Taxonomy" id="614101"/>
    <lineage>
        <taxon>Eukaryota</taxon>
        <taxon>Metazoa</taxon>
        <taxon>Ecdysozoa</taxon>
        <taxon>Arthropoda</taxon>
        <taxon>Hexapoda</taxon>
        <taxon>Insecta</taxon>
        <taxon>Pterygota</taxon>
        <taxon>Neoptera</taxon>
        <taxon>Polyneoptera</taxon>
        <taxon>Phasmatodea</taxon>
        <taxon>Verophasmatodea</taxon>
        <taxon>Anareolatae</taxon>
        <taxon>Phasmatidae</taxon>
        <taxon>Eurycanthinae</taxon>
        <taxon>Dryococelus</taxon>
    </lineage>
</organism>
<dbReference type="InterPro" id="IPR013098">
    <property type="entry name" value="Ig_I-set"/>
</dbReference>
<dbReference type="PANTHER" id="PTHR10075:SF14">
    <property type="entry name" value="CELL ADHESION MOLECULE DSCAM2-RELATED"/>
    <property type="match status" value="1"/>
</dbReference>
<dbReference type="EMBL" id="JARBHB010000007">
    <property type="protein sequence ID" value="KAJ8879129.1"/>
    <property type="molecule type" value="Genomic_DNA"/>
</dbReference>
<feature type="domain" description="Ig-like" evidence="2">
    <location>
        <begin position="104"/>
        <end position="196"/>
    </location>
</feature>
<accession>A0ABQ9H4D6</accession>
<evidence type="ECO:0000313" key="3">
    <source>
        <dbReference type="EMBL" id="KAJ8879129.1"/>
    </source>
</evidence>
<dbReference type="Pfam" id="PF07679">
    <property type="entry name" value="I-set"/>
    <property type="match status" value="1"/>
</dbReference>
<dbReference type="InterPro" id="IPR007110">
    <property type="entry name" value="Ig-like_dom"/>
</dbReference>
<evidence type="ECO:0000259" key="2">
    <source>
        <dbReference type="PROSITE" id="PS50835"/>
    </source>
</evidence>
<keyword evidence="1" id="KW-0393">Immunoglobulin domain</keyword>
<dbReference type="PROSITE" id="PS50835">
    <property type="entry name" value="IG_LIKE"/>
    <property type="match status" value="3"/>
</dbReference>
<comment type="caution">
    <text evidence="3">The sequence shown here is derived from an EMBL/GenBank/DDBJ whole genome shotgun (WGS) entry which is preliminary data.</text>
</comment>